<proteinExistence type="predicted"/>
<reference evidence="1 2" key="1">
    <citation type="submission" date="2020-08" db="EMBL/GenBank/DDBJ databases">
        <title>Genomic Encyclopedia of Type Strains, Phase IV (KMG-IV): sequencing the most valuable type-strain genomes for metagenomic binning, comparative biology and taxonomic classification.</title>
        <authorList>
            <person name="Goeker M."/>
        </authorList>
    </citation>
    <scope>NUCLEOTIDE SEQUENCE [LARGE SCALE GENOMIC DNA]</scope>
    <source>
        <strain evidence="1 2">DSM 15867</strain>
    </source>
</reference>
<dbReference type="Proteomes" id="UP000574769">
    <property type="component" value="Unassembled WGS sequence"/>
</dbReference>
<dbReference type="AlphaFoldDB" id="A0A7W7AH64"/>
<name>A0A7W7AH64_9SPHN</name>
<dbReference type="RefSeq" id="WP_184112372.1">
    <property type="nucleotide sequence ID" value="NZ_JACHNY010000002.1"/>
</dbReference>
<comment type="caution">
    <text evidence="1">The sequence shown here is derived from an EMBL/GenBank/DDBJ whole genome shotgun (WGS) entry which is preliminary data.</text>
</comment>
<evidence type="ECO:0000313" key="2">
    <source>
        <dbReference type="Proteomes" id="UP000574769"/>
    </source>
</evidence>
<protein>
    <submittedName>
        <fullName evidence="1">Uncharacterized protein</fullName>
    </submittedName>
</protein>
<gene>
    <name evidence="1" type="ORF">GGQ96_001068</name>
</gene>
<keyword evidence="2" id="KW-1185">Reference proteome</keyword>
<accession>A0A7W7AH64</accession>
<organism evidence="1 2">
    <name type="scientific">Sphingomonas abaci</name>
    <dbReference type="NCBI Taxonomy" id="237611"/>
    <lineage>
        <taxon>Bacteria</taxon>
        <taxon>Pseudomonadati</taxon>
        <taxon>Pseudomonadota</taxon>
        <taxon>Alphaproteobacteria</taxon>
        <taxon>Sphingomonadales</taxon>
        <taxon>Sphingomonadaceae</taxon>
        <taxon>Sphingomonas</taxon>
    </lineage>
</organism>
<sequence>MICNRCNGRGVVETGQIIKGPGGYGYDTETCGCEERQAYRDAAEEAGWYIEIVGEEGVDEGELTTAWASDGAYTFGPLISREMVPPGAVYEHARAPGKLWLNEEPHLMTPDDSIFATTFRVAILSARQETRHGE</sequence>
<evidence type="ECO:0000313" key="1">
    <source>
        <dbReference type="EMBL" id="MBB4616948.1"/>
    </source>
</evidence>
<dbReference type="EMBL" id="JACHNY010000002">
    <property type="protein sequence ID" value="MBB4616948.1"/>
    <property type="molecule type" value="Genomic_DNA"/>
</dbReference>